<dbReference type="InterPro" id="IPR011050">
    <property type="entry name" value="Pectin_lyase_fold/virulence"/>
</dbReference>
<comment type="caution">
    <text evidence="11">The sequence shown here is derived from an EMBL/GenBank/DDBJ whole genome shotgun (WGS) entry which is preliminary data.</text>
</comment>
<dbReference type="GO" id="GO:0016829">
    <property type="term" value="F:lyase activity"/>
    <property type="evidence" value="ECO:0007669"/>
    <property type="project" value="UniProtKB-KW"/>
</dbReference>
<dbReference type="Pfam" id="PF03211">
    <property type="entry name" value="Pectate_lyase"/>
    <property type="match status" value="1"/>
</dbReference>
<gene>
    <name evidence="11" type="ORF">KDL28_24335</name>
</gene>
<evidence type="ECO:0000256" key="6">
    <source>
        <dbReference type="ARBA" id="ARBA00022525"/>
    </source>
</evidence>
<comment type="subcellular location">
    <subcellularLocation>
        <location evidence="3 10">Secreted</location>
    </subcellularLocation>
</comment>
<dbReference type="Gene3D" id="2.160.20.10">
    <property type="entry name" value="Single-stranded right-handed beta-helix, Pectin lyase-like"/>
    <property type="match status" value="1"/>
</dbReference>
<dbReference type="InterPro" id="IPR010916">
    <property type="entry name" value="TonB_box_CS"/>
</dbReference>
<dbReference type="EC" id="4.2.2.2" evidence="5 10"/>
<feature type="chain" id="PRO_5044973032" description="Pectate lyase" evidence="10">
    <location>
        <begin position="22"/>
        <end position="241"/>
    </location>
</feature>
<keyword evidence="7 10" id="KW-0732">Signal</keyword>
<proteinExistence type="inferred from homology"/>
<evidence type="ECO:0000256" key="5">
    <source>
        <dbReference type="ARBA" id="ARBA00012272"/>
    </source>
</evidence>
<evidence type="ECO:0000256" key="8">
    <source>
        <dbReference type="ARBA" id="ARBA00022837"/>
    </source>
</evidence>
<dbReference type="PROSITE" id="PS00430">
    <property type="entry name" value="TONB_DEPENDENT_REC_1"/>
    <property type="match status" value="1"/>
</dbReference>
<dbReference type="SUPFAM" id="SSF51126">
    <property type="entry name" value="Pectin lyase-like"/>
    <property type="match status" value="1"/>
</dbReference>
<comment type="catalytic activity">
    <reaction evidence="1 10">
        <text>Eliminative cleavage of (1-&gt;4)-alpha-D-galacturonan to give oligosaccharides with 4-deoxy-alpha-D-galact-4-enuronosyl groups at their non-reducing ends.</text>
        <dbReference type="EC" id="4.2.2.2"/>
    </reaction>
</comment>
<accession>A0ABT1A5C0</accession>
<name>A0ABT1A5C0_9PSEU</name>
<evidence type="ECO:0000256" key="3">
    <source>
        <dbReference type="ARBA" id="ARBA00004613"/>
    </source>
</evidence>
<protein>
    <recommendedName>
        <fullName evidence="5 10">Pectate lyase</fullName>
        <ecNumber evidence="5 10">4.2.2.2</ecNumber>
    </recommendedName>
</protein>
<keyword evidence="12" id="KW-1185">Reference proteome</keyword>
<sequence length="241" mass="24284">MTTVAALLGGSLVGLSAVAGAAVGDGPPAATGQVAVAETIVVDGEFDGGLQQFSGVGDGGQDEGQDPLFEVADGGVVRNVLIGAPGDDGIHCLGSCTLDNVWWIDVGEDALTAVGDSADTVVTIENGGAFLASDKVFQHNGAGTMIIRNMEFADVGKVYRSCGNCSTQFARTAVISDIVVRGEVTAVAGVNTNLGDRATLSGITLDTDDDVDLCELFLGNDTGDEPELVGTEPDGVSCTVS</sequence>
<evidence type="ECO:0000256" key="2">
    <source>
        <dbReference type="ARBA" id="ARBA00001913"/>
    </source>
</evidence>
<evidence type="ECO:0000256" key="7">
    <source>
        <dbReference type="ARBA" id="ARBA00022729"/>
    </source>
</evidence>
<organism evidence="11 12">
    <name type="scientific">Pseudonocardia humida</name>
    <dbReference type="NCBI Taxonomy" id="2800819"/>
    <lineage>
        <taxon>Bacteria</taxon>
        <taxon>Bacillati</taxon>
        <taxon>Actinomycetota</taxon>
        <taxon>Actinomycetes</taxon>
        <taxon>Pseudonocardiales</taxon>
        <taxon>Pseudonocardiaceae</taxon>
        <taxon>Pseudonocardia</taxon>
    </lineage>
</organism>
<evidence type="ECO:0000256" key="9">
    <source>
        <dbReference type="ARBA" id="ARBA00023239"/>
    </source>
</evidence>
<dbReference type="InterPro" id="IPR012334">
    <property type="entry name" value="Pectin_lyas_fold"/>
</dbReference>
<evidence type="ECO:0000313" key="12">
    <source>
        <dbReference type="Proteomes" id="UP001165283"/>
    </source>
</evidence>
<dbReference type="EMBL" id="JAGSOV010000051">
    <property type="protein sequence ID" value="MCO1658194.1"/>
    <property type="molecule type" value="Genomic_DNA"/>
</dbReference>
<evidence type="ECO:0000313" key="11">
    <source>
        <dbReference type="EMBL" id="MCO1658194.1"/>
    </source>
</evidence>
<evidence type="ECO:0000256" key="10">
    <source>
        <dbReference type="RuleBase" id="RU367009"/>
    </source>
</evidence>
<keyword evidence="8 10" id="KW-0106">Calcium</keyword>
<keyword evidence="6 10" id="KW-0964">Secreted</keyword>
<comment type="function">
    <text evidence="10">Catalyzes the depolymerization of both polygalacturonate and pectins of methyl esterification degree from 22 to 89%, with an endo mode of action. In contrast to the majority of pectate lyases, displays high activity on highly methylated pectins.</text>
</comment>
<comment type="cofactor">
    <cofactor evidence="2 10">
        <name>Ca(2+)</name>
        <dbReference type="ChEBI" id="CHEBI:29108"/>
    </cofactor>
</comment>
<dbReference type="PANTHER" id="PTHR33407">
    <property type="entry name" value="PECTATE LYASE F-RELATED"/>
    <property type="match status" value="1"/>
</dbReference>
<feature type="signal peptide" evidence="10">
    <location>
        <begin position="1"/>
        <end position="21"/>
    </location>
</feature>
<evidence type="ECO:0000256" key="1">
    <source>
        <dbReference type="ARBA" id="ARBA00000695"/>
    </source>
</evidence>
<dbReference type="PANTHER" id="PTHR33407:SF9">
    <property type="entry name" value="PECTATE LYASE F-RELATED"/>
    <property type="match status" value="1"/>
</dbReference>
<reference evidence="11" key="1">
    <citation type="submission" date="2021-04" db="EMBL/GenBank/DDBJ databases">
        <title>Pseudonocardia sp. nov., isolated from sandy soil of mangrove forest.</title>
        <authorList>
            <person name="Zan Z."/>
            <person name="Huang R."/>
            <person name="Liu W."/>
        </authorList>
    </citation>
    <scope>NUCLEOTIDE SEQUENCE</scope>
    <source>
        <strain evidence="11">S2-4</strain>
    </source>
</reference>
<comment type="similarity">
    <text evidence="4 10">Belongs to the polysaccharide lyase 3 family.</text>
</comment>
<dbReference type="Proteomes" id="UP001165283">
    <property type="component" value="Unassembled WGS sequence"/>
</dbReference>
<dbReference type="InterPro" id="IPR004898">
    <property type="entry name" value="Pectate_lyase_PlyH/PlyE-like"/>
</dbReference>
<evidence type="ECO:0000256" key="4">
    <source>
        <dbReference type="ARBA" id="ARBA00006463"/>
    </source>
</evidence>
<keyword evidence="9 10" id="KW-0456">Lyase</keyword>